<feature type="chain" id="PRO_5028872371" evidence="1">
    <location>
        <begin position="30"/>
        <end position="193"/>
    </location>
</feature>
<gene>
    <name evidence="2" type="ORF">LMG28614_02794</name>
</gene>
<protein>
    <submittedName>
        <fullName evidence="2">Uncharacterized protein</fullName>
    </submittedName>
</protein>
<evidence type="ECO:0000313" key="3">
    <source>
        <dbReference type="Proteomes" id="UP000494365"/>
    </source>
</evidence>
<sequence>MNVLLRRSVTRSALAISFAVCGSIWSICASGDAKFVQIADQTRPQVLIETATQEILDEVRTRAIKPGDAPIMSIVNRDILPYADIRRTTQFAMGRYWHAATPARQRQVVAQFTLLLIHTYSGALALLHGDQQLHYPPSRIEPAQTDVVVRTIARDNGSPVEIDYCLYRTPQGWRVYGLNLMGVWLGRVHTTAI</sequence>
<evidence type="ECO:0000313" key="2">
    <source>
        <dbReference type="EMBL" id="CAB3788954.1"/>
    </source>
</evidence>
<keyword evidence="3" id="KW-1185">Reference proteome</keyword>
<dbReference type="PANTHER" id="PTHR36573:SF1">
    <property type="entry name" value="INTERMEMBRANE PHOSPHOLIPID TRANSPORT SYSTEM BINDING PROTEIN MLAC"/>
    <property type="match status" value="1"/>
</dbReference>
<proteinExistence type="predicted"/>
<keyword evidence="1" id="KW-0732">Signal</keyword>
<organism evidence="2 3">
    <name type="scientific">Paraburkholderia ultramafica</name>
    <dbReference type="NCBI Taxonomy" id="1544867"/>
    <lineage>
        <taxon>Bacteria</taxon>
        <taxon>Pseudomonadati</taxon>
        <taxon>Pseudomonadota</taxon>
        <taxon>Betaproteobacteria</taxon>
        <taxon>Burkholderiales</taxon>
        <taxon>Burkholderiaceae</taxon>
        <taxon>Paraburkholderia</taxon>
    </lineage>
</organism>
<dbReference type="InterPro" id="IPR008869">
    <property type="entry name" value="MlaC/ttg2D"/>
</dbReference>
<feature type="signal peptide" evidence="1">
    <location>
        <begin position="1"/>
        <end position="29"/>
    </location>
</feature>
<dbReference type="Proteomes" id="UP000494365">
    <property type="component" value="Unassembled WGS sequence"/>
</dbReference>
<dbReference type="AlphaFoldDB" id="A0A6S7B6J6"/>
<name>A0A6S7B6J6_9BURK</name>
<dbReference type="EMBL" id="CADIKK010000011">
    <property type="protein sequence ID" value="CAB3788954.1"/>
    <property type="molecule type" value="Genomic_DNA"/>
</dbReference>
<dbReference type="PANTHER" id="PTHR36573">
    <property type="entry name" value="INTERMEMBRANE PHOSPHOLIPID TRANSPORT SYSTEM BINDING PROTEIN MLAC"/>
    <property type="match status" value="1"/>
</dbReference>
<dbReference type="Pfam" id="PF05494">
    <property type="entry name" value="MlaC"/>
    <property type="match status" value="1"/>
</dbReference>
<accession>A0A6S7B6J6</accession>
<dbReference type="Gene3D" id="3.10.450.50">
    <property type="match status" value="1"/>
</dbReference>
<reference evidence="2 3" key="1">
    <citation type="submission" date="2020-04" db="EMBL/GenBank/DDBJ databases">
        <authorList>
            <person name="De Canck E."/>
        </authorList>
    </citation>
    <scope>NUCLEOTIDE SEQUENCE [LARGE SCALE GENOMIC DNA]</scope>
    <source>
        <strain evidence="2 3">LMG 28614</strain>
    </source>
</reference>
<evidence type="ECO:0000256" key="1">
    <source>
        <dbReference type="SAM" id="SignalP"/>
    </source>
</evidence>
<dbReference type="Gene3D" id="1.10.10.640">
    <property type="entry name" value="phospholipid-binding protein"/>
    <property type="match status" value="1"/>
</dbReference>